<name>X6ME06_RETFI</name>
<dbReference type="AlphaFoldDB" id="X6ME06"/>
<evidence type="ECO:0000256" key="1">
    <source>
        <dbReference type="SAM" id="Phobius"/>
    </source>
</evidence>
<keyword evidence="3" id="KW-1185">Reference proteome</keyword>
<accession>X6ME06</accession>
<organism evidence="2 3">
    <name type="scientific">Reticulomyxa filosa</name>
    <dbReference type="NCBI Taxonomy" id="46433"/>
    <lineage>
        <taxon>Eukaryota</taxon>
        <taxon>Sar</taxon>
        <taxon>Rhizaria</taxon>
        <taxon>Retaria</taxon>
        <taxon>Foraminifera</taxon>
        <taxon>Monothalamids</taxon>
        <taxon>Reticulomyxidae</taxon>
        <taxon>Reticulomyxa</taxon>
    </lineage>
</organism>
<evidence type="ECO:0000313" key="2">
    <source>
        <dbReference type="EMBL" id="ETO12248.1"/>
    </source>
</evidence>
<keyword evidence="1" id="KW-0472">Membrane</keyword>
<keyword evidence="1" id="KW-0812">Transmembrane</keyword>
<feature type="transmembrane region" description="Helical" evidence="1">
    <location>
        <begin position="105"/>
        <end position="124"/>
    </location>
</feature>
<dbReference type="EMBL" id="ASPP01021594">
    <property type="protein sequence ID" value="ETO12248.1"/>
    <property type="molecule type" value="Genomic_DNA"/>
</dbReference>
<feature type="transmembrane region" description="Helical" evidence="1">
    <location>
        <begin position="77"/>
        <end position="98"/>
    </location>
</feature>
<gene>
    <name evidence="2" type="ORF">RFI_25128</name>
</gene>
<protein>
    <submittedName>
        <fullName evidence="2">Uncharacterized protein</fullName>
    </submittedName>
</protein>
<evidence type="ECO:0000313" key="3">
    <source>
        <dbReference type="Proteomes" id="UP000023152"/>
    </source>
</evidence>
<comment type="caution">
    <text evidence="2">The sequence shown here is derived from an EMBL/GenBank/DDBJ whole genome shotgun (WGS) entry which is preliminary data.</text>
</comment>
<proteinExistence type="predicted"/>
<keyword evidence="1" id="KW-1133">Transmembrane helix</keyword>
<reference evidence="2 3" key="1">
    <citation type="journal article" date="2013" name="Curr. Biol.">
        <title>The Genome of the Foraminiferan Reticulomyxa filosa.</title>
        <authorList>
            <person name="Glockner G."/>
            <person name="Hulsmann N."/>
            <person name="Schleicher M."/>
            <person name="Noegel A.A."/>
            <person name="Eichinger L."/>
            <person name="Gallinger C."/>
            <person name="Pawlowski J."/>
            <person name="Sierra R."/>
            <person name="Euteneuer U."/>
            <person name="Pillet L."/>
            <person name="Moustafa A."/>
            <person name="Platzer M."/>
            <person name="Groth M."/>
            <person name="Szafranski K."/>
            <person name="Schliwa M."/>
        </authorList>
    </citation>
    <scope>NUCLEOTIDE SEQUENCE [LARGE SCALE GENOMIC DNA]</scope>
</reference>
<dbReference type="Proteomes" id="UP000023152">
    <property type="component" value="Unassembled WGS sequence"/>
</dbReference>
<sequence>MNTNKLIDLQKTSTETELLSKQKLGDNVIKDGLNQSNFIQDLKQKASETTSARIDNEQLFHQKPTLQDLCVDSHTSAVAVIHVFLLALSVILFGLMLWRVKACDILLACIAVVSNLYGIVHSMYSGSITHKAEKVDAALQKLAAIFSKFAKALNIQETHLARPGIYWTIWTCCSRLNLASLNKNASPLVNDDLLQLVDKFEDQLKIEVIKQHVLWLRALFDQFRLLDHRSAILESEFRTLKSKLPNKSLRLFDNLAGVDKRMQRLSSGTNVLPYTDLAALVNKVIDDLQSEMLRLSNLLEKKRRGNKIDKRNKDVSKKISQHIQVAGDALMGTAVRQQAQVPQTANDDADLEEFLTNQVDLLIEEEEKEQHKL</sequence>